<protein>
    <submittedName>
        <fullName evidence="2">MUC4 protein</fullName>
    </submittedName>
</protein>
<feature type="compositionally biased region" description="Basic and acidic residues" evidence="1">
    <location>
        <begin position="1"/>
        <end position="11"/>
    </location>
</feature>
<feature type="compositionally biased region" description="Polar residues" evidence="1">
    <location>
        <begin position="579"/>
        <end position="609"/>
    </location>
</feature>
<feature type="compositionally biased region" description="Polar residues" evidence="1">
    <location>
        <begin position="703"/>
        <end position="719"/>
    </location>
</feature>
<feature type="compositionally biased region" description="Polar residues" evidence="1">
    <location>
        <begin position="523"/>
        <end position="542"/>
    </location>
</feature>
<name>A0A8J9Z1X0_BRALA</name>
<dbReference type="EMBL" id="OV696700">
    <property type="protein sequence ID" value="CAH1246120.1"/>
    <property type="molecule type" value="Genomic_DNA"/>
</dbReference>
<feature type="region of interest" description="Disordered" evidence="1">
    <location>
        <begin position="660"/>
        <end position="719"/>
    </location>
</feature>
<evidence type="ECO:0000313" key="2">
    <source>
        <dbReference type="EMBL" id="CAH1246120.1"/>
    </source>
</evidence>
<feature type="region of interest" description="Disordered" evidence="1">
    <location>
        <begin position="299"/>
        <end position="613"/>
    </location>
</feature>
<dbReference type="AlphaFoldDB" id="A0A8J9Z1X0"/>
<dbReference type="OrthoDB" id="10232055at2759"/>
<keyword evidence="3" id="KW-1185">Reference proteome</keyword>
<feature type="compositionally biased region" description="Basic and acidic residues" evidence="1">
    <location>
        <begin position="36"/>
        <end position="52"/>
    </location>
</feature>
<organism evidence="2 3">
    <name type="scientific">Branchiostoma lanceolatum</name>
    <name type="common">Common lancelet</name>
    <name type="synonym">Amphioxus lanceolatum</name>
    <dbReference type="NCBI Taxonomy" id="7740"/>
    <lineage>
        <taxon>Eukaryota</taxon>
        <taxon>Metazoa</taxon>
        <taxon>Chordata</taxon>
        <taxon>Cephalochordata</taxon>
        <taxon>Leptocardii</taxon>
        <taxon>Amphioxiformes</taxon>
        <taxon>Branchiostomatidae</taxon>
        <taxon>Branchiostoma</taxon>
    </lineage>
</organism>
<feature type="compositionally biased region" description="Low complexity" evidence="1">
    <location>
        <begin position="21"/>
        <end position="35"/>
    </location>
</feature>
<dbReference type="Proteomes" id="UP000838412">
    <property type="component" value="Chromosome 15"/>
</dbReference>
<dbReference type="InterPro" id="IPR021109">
    <property type="entry name" value="Peptidase_aspartic_dom_sf"/>
</dbReference>
<feature type="compositionally biased region" description="Pro residues" evidence="1">
    <location>
        <begin position="692"/>
        <end position="701"/>
    </location>
</feature>
<accession>A0A8J9Z1X0</accession>
<proteinExistence type="predicted"/>
<dbReference type="SUPFAM" id="SSF50630">
    <property type="entry name" value="Acid proteases"/>
    <property type="match status" value="1"/>
</dbReference>
<dbReference type="Gene3D" id="2.40.70.10">
    <property type="entry name" value="Acid Proteases"/>
    <property type="match status" value="1"/>
</dbReference>
<dbReference type="CDD" id="cd00303">
    <property type="entry name" value="retropepsin_like"/>
    <property type="match status" value="1"/>
</dbReference>
<gene>
    <name evidence="2" type="primary">MUC4</name>
    <name evidence="2" type="ORF">BLAG_LOCUS8243</name>
</gene>
<sequence length="719" mass="77873">MQPSAKKEQWRGRKTTSGTWRSNNNNFNQNPSPQQDPDRRPKNQEPKRDKKICPICEQAGRQVFDHFLSACPYLPDEDKERSFARHVGAPPQQRGVKASASPNLEAFHKGAMVKILLDSGAESSMIRADEARRLGLCISPNNTDLTPIQADGRRLSAVGECCTTFYKKKVALQFDAIVVEDLVDPIIAGSPFLESNGLMINFSKHYIHLPDGSIFDYSTSTTQAQPRIHSISYSKNRTQHNLARSRRAASCSSVQVQEPKAMHLLHTTPVVNVVTNPAVTEQQTNTRSLVHALEHLSPAAKADTLPEKEKHLSPSADADTLPVKEKHLSPSADADTLPVKEKHLSPSADADTLPVKGKHLPPSADVNRQVKGETQPSPASADANRQVKGETQPSPASADANRQVKGENQPSPASADANRQVKGENKPASADANRQVKGETQPSPASADVNRHVKGETQPSPVSADANGQVKGETQPSPASTDANRQVKGETQPSPVSADANGQVKGETQPSPASADANRQVKGENQPSPASADVNRQVNGENKPSPASADANRQVKGETQPSPVPLHQCSPTEGEAETKQTVVVYQHSPTQGITSTPQVKEGQHSNTDADTLRVSEECKTLPPFPNTLQIQEKCQSSPKAAALLDTLQVQLLYQSPRDCPPAPLDHLDRQHPRDHPLPTRAPDLPGYHHPVVRPPPEPPPRLLSQNPGHLRTHPQNFIS</sequence>
<feature type="region of interest" description="Disordered" evidence="1">
    <location>
        <begin position="1"/>
        <end position="53"/>
    </location>
</feature>
<evidence type="ECO:0000256" key="1">
    <source>
        <dbReference type="SAM" id="MobiDB-lite"/>
    </source>
</evidence>
<feature type="compositionally biased region" description="Polar residues" evidence="1">
    <location>
        <begin position="472"/>
        <end position="495"/>
    </location>
</feature>
<evidence type="ECO:0000313" key="3">
    <source>
        <dbReference type="Proteomes" id="UP000838412"/>
    </source>
</evidence>
<reference evidence="2" key="1">
    <citation type="submission" date="2022-01" db="EMBL/GenBank/DDBJ databases">
        <authorList>
            <person name="Braso-Vives M."/>
        </authorList>
    </citation>
    <scope>NUCLEOTIDE SEQUENCE</scope>
</reference>
<feature type="compositionally biased region" description="Basic and acidic residues" evidence="1">
    <location>
        <begin position="665"/>
        <end position="677"/>
    </location>
</feature>